<name>A0ABR6CSD5_9BACI</name>
<sequence length="172" mass="19608">MKKYTVRPHAVDRALLRFGISSEHAENWFNQLLMNARLLGTQGGQQYYDHKGKRIVVQGTEVVTILVAEDLPFGKKISVIVERELRRAERELKKKERELSIKIAEATIEQATLTLNQLKAKSPSIKAKIQKKLDVVTEAISELGLTLERERDEYNHTAINSRGYLIHEAGKC</sequence>
<keyword evidence="1" id="KW-0175">Coiled coil</keyword>
<gene>
    <name evidence="2" type="ORF">HNP81_002858</name>
</gene>
<feature type="coiled-coil region" evidence="1">
    <location>
        <begin position="78"/>
        <end position="121"/>
    </location>
</feature>
<protein>
    <submittedName>
        <fullName evidence="2">Uncharacterized protein</fullName>
    </submittedName>
</protein>
<dbReference type="EMBL" id="JACJHX010000008">
    <property type="protein sequence ID" value="MBA9027568.1"/>
    <property type="molecule type" value="Genomic_DNA"/>
</dbReference>
<proteinExistence type="predicted"/>
<reference evidence="2 3" key="1">
    <citation type="submission" date="2020-08" db="EMBL/GenBank/DDBJ databases">
        <title>Genomic Encyclopedia of Type Strains, Phase IV (KMG-IV): sequencing the most valuable type-strain genomes for metagenomic binning, comparative biology and taxonomic classification.</title>
        <authorList>
            <person name="Goeker M."/>
        </authorList>
    </citation>
    <scope>NUCLEOTIDE SEQUENCE [LARGE SCALE GENOMIC DNA]</scope>
    <source>
        <strain evidence="2 3">DSM 105481</strain>
    </source>
</reference>
<dbReference type="RefSeq" id="WP_182503008.1">
    <property type="nucleotide sequence ID" value="NZ_JACJHX010000008.1"/>
</dbReference>
<evidence type="ECO:0000256" key="1">
    <source>
        <dbReference type="SAM" id="Coils"/>
    </source>
</evidence>
<accession>A0ABR6CSD5</accession>
<organism evidence="2 3">
    <name type="scientific">Peribacillus huizhouensis</name>
    <dbReference type="NCBI Taxonomy" id="1501239"/>
    <lineage>
        <taxon>Bacteria</taxon>
        <taxon>Bacillati</taxon>
        <taxon>Bacillota</taxon>
        <taxon>Bacilli</taxon>
        <taxon>Bacillales</taxon>
        <taxon>Bacillaceae</taxon>
        <taxon>Peribacillus</taxon>
    </lineage>
</organism>
<evidence type="ECO:0000313" key="2">
    <source>
        <dbReference type="EMBL" id="MBA9027568.1"/>
    </source>
</evidence>
<comment type="caution">
    <text evidence="2">The sequence shown here is derived from an EMBL/GenBank/DDBJ whole genome shotgun (WGS) entry which is preliminary data.</text>
</comment>
<dbReference type="Proteomes" id="UP000626697">
    <property type="component" value="Unassembled WGS sequence"/>
</dbReference>
<keyword evidence="3" id="KW-1185">Reference proteome</keyword>
<evidence type="ECO:0000313" key="3">
    <source>
        <dbReference type="Proteomes" id="UP000626697"/>
    </source>
</evidence>